<dbReference type="eggNOG" id="ENOG50316GF">
    <property type="taxonomic scope" value="Bacteria"/>
</dbReference>
<dbReference type="STRING" id="768671.ThimaDRAFT_4454"/>
<keyword evidence="1" id="KW-0472">Membrane</keyword>
<keyword evidence="1" id="KW-1133">Transmembrane helix</keyword>
<dbReference type="EMBL" id="AFWV01000020">
    <property type="protein sequence ID" value="EGV16227.1"/>
    <property type="molecule type" value="Genomic_DNA"/>
</dbReference>
<evidence type="ECO:0000313" key="2">
    <source>
        <dbReference type="EMBL" id="EGV16227.1"/>
    </source>
</evidence>
<dbReference type="AlphaFoldDB" id="F9UHQ1"/>
<dbReference type="Proteomes" id="UP000005459">
    <property type="component" value="Unassembled WGS sequence"/>
</dbReference>
<proteinExistence type="predicted"/>
<organism evidence="2 3">
    <name type="scientific">Thiocapsa marina 5811</name>
    <dbReference type="NCBI Taxonomy" id="768671"/>
    <lineage>
        <taxon>Bacteria</taxon>
        <taxon>Pseudomonadati</taxon>
        <taxon>Pseudomonadota</taxon>
        <taxon>Gammaproteobacteria</taxon>
        <taxon>Chromatiales</taxon>
        <taxon>Chromatiaceae</taxon>
        <taxon>Thiocapsa</taxon>
    </lineage>
</organism>
<name>F9UHQ1_9GAMM</name>
<gene>
    <name evidence="2" type="ORF">ThimaDRAFT_4454</name>
</gene>
<feature type="transmembrane region" description="Helical" evidence="1">
    <location>
        <begin position="20"/>
        <end position="40"/>
    </location>
</feature>
<sequence>MARLGDRDDLGISLFPMFNILIATLGVLVFIMSALATLSLSSGNVVIDAMVCGTGDISCNVNKKIPTYLEWDGARLVLHPSKSEVRIHRSLSSIRNWEETYRYLDRSIQDSELEREIKEIVKDSESRYFVILVRPEGFESFSNLQAYFSSHLNLDLGYEPLLKEWKTIQVREHND</sequence>
<protein>
    <submittedName>
        <fullName evidence="2">Uncharacterized protein</fullName>
    </submittedName>
</protein>
<evidence type="ECO:0000256" key="1">
    <source>
        <dbReference type="SAM" id="Phobius"/>
    </source>
</evidence>
<keyword evidence="3" id="KW-1185">Reference proteome</keyword>
<accession>F9UHQ1</accession>
<reference evidence="2 3" key="1">
    <citation type="submission" date="2011-06" db="EMBL/GenBank/DDBJ databases">
        <title>The draft genome of Thiocapsa marina 5811.</title>
        <authorList>
            <consortium name="US DOE Joint Genome Institute (JGI-PGF)"/>
            <person name="Lucas S."/>
            <person name="Han J."/>
            <person name="Cheng J.-F."/>
            <person name="Goodwin L."/>
            <person name="Pitluck S."/>
            <person name="Peters L."/>
            <person name="Land M.L."/>
            <person name="Hauser L."/>
            <person name="Vogl K."/>
            <person name="Liu Z."/>
            <person name="Imhoff J."/>
            <person name="Thiel V."/>
            <person name="Frigaard N.-U."/>
            <person name="Bryant D."/>
            <person name="Woyke T.J."/>
        </authorList>
    </citation>
    <scope>NUCLEOTIDE SEQUENCE [LARGE SCALE GENOMIC DNA]</scope>
    <source>
        <strain evidence="2 3">5811</strain>
    </source>
</reference>
<evidence type="ECO:0000313" key="3">
    <source>
        <dbReference type="Proteomes" id="UP000005459"/>
    </source>
</evidence>
<keyword evidence="1" id="KW-0812">Transmembrane</keyword>